<dbReference type="EMBL" id="CM042051">
    <property type="protein sequence ID" value="KAI3730011.1"/>
    <property type="molecule type" value="Genomic_DNA"/>
</dbReference>
<sequence length="71" mass="8039">MQRALIPKIYIDLLHIIIIFVAFSLSLSLSLSLSGIQPLLALDCYNQKPAHLHHLYLRRIIIIITGENDSS</sequence>
<evidence type="ECO:0000313" key="2">
    <source>
        <dbReference type="Proteomes" id="UP001055879"/>
    </source>
</evidence>
<keyword evidence="2" id="KW-1185">Reference proteome</keyword>
<name>A0ACB9C6X8_ARCLA</name>
<gene>
    <name evidence="1" type="ORF">L6452_18687</name>
</gene>
<reference evidence="1 2" key="2">
    <citation type="journal article" date="2022" name="Mol. Ecol. Resour.">
        <title>The genomes of chicory, endive, great burdock and yacon provide insights into Asteraceae paleo-polyploidization history and plant inulin production.</title>
        <authorList>
            <person name="Fan W."/>
            <person name="Wang S."/>
            <person name="Wang H."/>
            <person name="Wang A."/>
            <person name="Jiang F."/>
            <person name="Liu H."/>
            <person name="Zhao H."/>
            <person name="Xu D."/>
            <person name="Zhang Y."/>
        </authorList>
    </citation>
    <scope>NUCLEOTIDE SEQUENCE [LARGE SCALE GENOMIC DNA]</scope>
    <source>
        <strain evidence="2">cv. Niubang</strain>
    </source>
</reference>
<evidence type="ECO:0000313" key="1">
    <source>
        <dbReference type="EMBL" id="KAI3730011.1"/>
    </source>
</evidence>
<accession>A0ACB9C6X8</accession>
<protein>
    <submittedName>
        <fullName evidence="1">Uncharacterized protein</fullName>
    </submittedName>
</protein>
<organism evidence="1 2">
    <name type="scientific">Arctium lappa</name>
    <name type="common">Greater burdock</name>
    <name type="synonym">Lappa major</name>
    <dbReference type="NCBI Taxonomy" id="4217"/>
    <lineage>
        <taxon>Eukaryota</taxon>
        <taxon>Viridiplantae</taxon>
        <taxon>Streptophyta</taxon>
        <taxon>Embryophyta</taxon>
        <taxon>Tracheophyta</taxon>
        <taxon>Spermatophyta</taxon>
        <taxon>Magnoliopsida</taxon>
        <taxon>eudicotyledons</taxon>
        <taxon>Gunneridae</taxon>
        <taxon>Pentapetalae</taxon>
        <taxon>asterids</taxon>
        <taxon>campanulids</taxon>
        <taxon>Asterales</taxon>
        <taxon>Asteraceae</taxon>
        <taxon>Carduoideae</taxon>
        <taxon>Cardueae</taxon>
        <taxon>Arctiinae</taxon>
        <taxon>Arctium</taxon>
    </lineage>
</organism>
<comment type="caution">
    <text evidence="1">The sequence shown here is derived from an EMBL/GenBank/DDBJ whole genome shotgun (WGS) entry which is preliminary data.</text>
</comment>
<reference evidence="2" key="1">
    <citation type="journal article" date="2022" name="Mol. Ecol. Resour.">
        <title>The genomes of chicory, endive, great burdock and yacon provide insights into Asteraceae palaeo-polyploidization history and plant inulin production.</title>
        <authorList>
            <person name="Fan W."/>
            <person name="Wang S."/>
            <person name="Wang H."/>
            <person name="Wang A."/>
            <person name="Jiang F."/>
            <person name="Liu H."/>
            <person name="Zhao H."/>
            <person name="Xu D."/>
            <person name="Zhang Y."/>
        </authorList>
    </citation>
    <scope>NUCLEOTIDE SEQUENCE [LARGE SCALE GENOMIC DNA]</scope>
    <source>
        <strain evidence="2">cv. Niubang</strain>
    </source>
</reference>
<proteinExistence type="predicted"/>
<dbReference type="Proteomes" id="UP001055879">
    <property type="component" value="Linkage Group LG05"/>
</dbReference>